<evidence type="ECO:0000313" key="3">
    <source>
        <dbReference type="Proteomes" id="UP000298663"/>
    </source>
</evidence>
<reference evidence="2 3" key="2">
    <citation type="journal article" date="2019" name="G3 (Bethesda)">
        <title>Hybrid Assembly of the Genome of the Entomopathogenic Nematode Steinernema carpocapsae Identifies the X-Chromosome.</title>
        <authorList>
            <person name="Serra L."/>
            <person name="Macchietto M."/>
            <person name="Macias-Munoz A."/>
            <person name="McGill C.J."/>
            <person name="Rodriguez I.M."/>
            <person name="Rodriguez B."/>
            <person name="Murad R."/>
            <person name="Mortazavi A."/>
        </authorList>
    </citation>
    <scope>NUCLEOTIDE SEQUENCE [LARGE SCALE GENOMIC DNA]</scope>
    <source>
        <strain evidence="2 3">ALL</strain>
    </source>
</reference>
<dbReference type="OrthoDB" id="6337382at2759"/>
<sequence length="210" mass="24792">MLHLRFQVCTVYEDKVTGHRYRWYNVHNEYEIAFVCKKSGEKPKTEWWYKLMGQFLKMPWLRQACGLFAFSMVSVFASQIPQNQQISFLTWKRYGNFLYHFSKIWSNWHAAEEYCVARGAHLVSIQSSKEQHFVADNCSITCWIGGKSQKKNKVFNWVDSTKMAYTAWTDGHPWNEKPISTCIQTVKSEGGKWIETKCHRFSQFVCKKAV</sequence>
<dbReference type="PROSITE" id="PS50041">
    <property type="entry name" value="C_TYPE_LECTIN_2"/>
    <property type="match status" value="1"/>
</dbReference>
<dbReference type="STRING" id="34508.A0A4U5MMM0"/>
<dbReference type="SMART" id="SM00034">
    <property type="entry name" value="CLECT"/>
    <property type="match status" value="1"/>
</dbReference>
<protein>
    <recommendedName>
        <fullName evidence="1">C-type lectin domain-containing protein</fullName>
    </recommendedName>
</protein>
<evidence type="ECO:0000259" key="1">
    <source>
        <dbReference type="PROSITE" id="PS50041"/>
    </source>
</evidence>
<dbReference type="CDD" id="cd00037">
    <property type="entry name" value="CLECT"/>
    <property type="match status" value="1"/>
</dbReference>
<proteinExistence type="predicted"/>
<dbReference type="PANTHER" id="PTHR22803">
    <property type="entry name" value="MANNOSE, PHOSPHOLIPASE, LECTIN RECEPTOR RELATED"/>
    <property type="match status" value="1"/>
</dbReference>
<dbReference type="Pfam" id="PF00059">
    <property type="entry name" value="Lectin_C"/>
    <property type="match status" value="1"/>
</dbReference>
<gene>
    <name evidence="2" type="ORF">L596_022724</name>
</gene>
<feature type="domain" description="C-type lectin" evidence="1">
    <location>
        <begin position="94"/>
        <end position="207"/>
    </location>
</feature>
<dbReference type="InterPro" id="IPR001304">
    <property type="entry name" value="C-type_lectin-like"/>
</dbReference>
<reference evidence="2 3" key="1">
    <citation type="journal article" date="2015" name="Genome Biol.">
        <title>Comparative genomics of Steinernema reveals deeply conserved gene regulatory networks.</title>
        <authorList>
            <person name="Dillman A.R."/>
            <person name="Macchietto M."/>
            <person name="Porter C.F."/>
            <person name="Rogers A."/>
            <person name="Williams B."/>
            <person name="Antoshechkin I."/>
            <person name="Lee M.M."/>
            <person name="Goodwin Z."/>
            <person name="Lu X."/>
            <person name="Lewis E.E."/>
            <person name="Goodrich-Blair H."/>
            <person name="Stock S.P."/>
            <person name="Adams B.J."/>
            <person name="Sternberg P.W."/>
            <person name="Mortazavi A."/>
        </authorList>
    </citation>
    <scope>NUCLEOTIDE SEQUENCE [LARGE SCALE GENOMIC DNA]</scope>
    <source>
        <strain evidence="2 3">ALL</strain>
    </source>
</reference>
<name>A0A4U5MMM0_STECR</name>
<dbReference type="Gene3D" id="3.10.100.10">
    <property type="entry name" value="Mannose-Binding Protein A, subunit A"/>
    <property type="match status" value="1"/>
</dbReference>
<dbReference type="Proteomes" id="UP000298663">
    <property type="component" value="Unassembled WGS sequence"/>
</dbReference>
<dbReference type="AlphaFoldDB" id="A0A4U5MMM0"/>
<accession>A0A4U5MMM0</accession>
<keyword evidence="3" id="KW-1185">Reference proteome</keyword>
<organism evidence="2 3">
    <name type="scientific">Steinernema carpocapsae</name>
    <name type="common">Entomopathogenic nematode</name>
    <dbReference type="NCBI Taxonomy" id="34508"/>
    <lineage>
        <taxon>Eukaryota</taxon>
        <taxon>Metazoa</taxon>
        <taxon>Ecdysozoa</taxon>
        <taxon>Nematoda</taxon>
        <taxon>Chromadorea</taxon>
        <taxon>Rhabditida</taxon>
        <taxon>Tylenchina</taxon>
        <taxon>Panagrolaimomorpha</taxon>
        <taxon>Strongyloidoidea</taxon>
        <taxon>Steinernematidae</taxon>
        <taxon>Steinernema</taxon>
    </lineage>
</organism>
<evidence type="ECO:0000313" key="2">
    <source>
        <dbReference type="EMBL" id="TKR70738.1"/>
    </source>
</evidence>
<dbReference type="InterPro" id="IPR016186">
    <property type="entry name" value="C-type_lectin-like/link_sf"/>
</dbReference>
<comment type="caution">
    <text evidence="2">The sequence shown here is derived from an EMBL/GenBank/DDBJ whole genome shotgun (WGS) entry which is preliminary data.</text>
</comment>
<dbReference type="EMBL" id="AZBU02000007">
    <property type="protein sequence ID" value="TKR70738.1"/>
    <property type="molecule type" value="Genomic_DNA"/>
</dbReference>
<dbReference type="SUPFAM" id="SSF56436">
    <property type="entry name" value="C-type lectin-like"/>
    <property type="match status" value="1"/>
</dbReference>
<dbReference type="InterPro" id="IPR050111">
    <property type="entry name" value="C-type_lectin/snaclec_domain"/>
</dbReference>
<dbReference type="InterPro" id="IPR016187">
    <property type="entry name" value="CTDL_fold"/>
</dbReference>